<keyword evidence="3" id="KW-0560">Oxidoreductase</keyword>
<reference evidence="5 6" key="1">
    <citation type="journal article" date="2018" name="Cell">
        <title>The Chara Genome: Secondary Complexity and Implications for Plant Terrestrialization.</title>
        <authorList>
            <person name="Nishiyama T."/>
            <person name="Sakayama H."/>
            <person name="Vries J.D."/>
            <person name="Buschmann H."/>
            <person name="Saint-Marcoux D."/>
            <person name="Ullrich K.K."/>
            <person name="Haas F.B."/>
            <person name="Vanderstraeten L."/>
            <person name="Becker D."/>
            <person name="Lang D."/>
            <person name="Vosolsobe S."/>
            <person name="Rombauts S."/>
            <person name="Wilhelmsson P.K.I."/>
            <person name="Janitza P."/>
            <person name="Kern R."/>
            <person name="Heyl A."/>
            <person name="Rumpler F."/>
            <person name="Villalobos L.I.A.C."/>
            <person name="Clay J.M."/>
            <person name="Skokan R."/>
            <person name="Toyoda A."/>
            <person name="Suzuki Y."/>
            <person name="Kagoshima H."/>
            <person name="Schijlen E."/>
            <person name="Tajeshwar N."/>
            <person name="Catarino B."/>
            <person name="Hetherington A.J."/>
            <person name="Saltykova A."/>
            <person name="Bonnot C."/>
            <person name="Breuninger H."/>
            <person name="Symeonidi A."/>
            <person name="Radhakrishnan G.V."/>
            <person name="Van Nieuwerburgh F."/>
            <person name="Deforce D."/>
            <person name="Chang C."/>
            <person name="Karol K.G."/>
            <person name="Hedrich R."/>
            <person name="Ulvskov P."/>
            <person name="Glockner G."/>
            <person name="Delwiche C.F."/>
            <person name="Petrasek J."/>
            <person name="Van de Peer Y."/>
            <person name="Friml J."/>
            <person name="Beilby M."/>
            <person name="Dolan L."/>
            <person name="Kohara Y."/>
            <person name="Sugano S."/>
            <person name="Fujiyama A."/>
            <person name="Delaux P.-M."/>
            <person name="Quint M."/>
            <person name="TheiBen G."/>
            <person name="Hagemann M."/>
            <person name="Harholt J."/>
            <person name="Dunand C."/>
            <person name="Zachgo S."/>
            <person name="Langdale J."/>
            <person name="Maumus F."/>
            <person name="Straeten D.V.D."/>
            <person name="Gould S.B."/>
            <person name="Rensing S.A."/>
        </authorList>
    </citation>
    <scope>NUCLEOTIDE SEQUENCE [LARGE SCALE GENOMIC DNA]</scope>
    <source>
        <strain evidence="5 6">S276</strain>
    </source>
</reference>
<dbReference type="PANTHER" id="PTHR43963">
    <property type="entry name" value="CARBONYL REDUCTASE 1-RELATED"/>
    <property type="match status" value="1"/>
</dbReference>
<dbReference type="OrthoDB" id="1933717at2759"/>
<accession>A0A388JR33</accession>
<dbReference type="Gene3D" id="3.40.50.720">
    <property type="entry name" value="NAD(P)-binding Rossmann-like Domain"/>
    <property type="match status" value="1"/>
</dbReference>
<comment type="caution">
    <text evidence="5">The sequence shown here is derived from an EMBL/GenBank/DDBJ whole genome shotgun (WGS) entry which is preliminary data.</text>
</comment>
<proteinExistence type="inferred from homology"/>
<keyword evidence="6" id="KW-1185">Reference proteome</keyword>
<dbReference type="AlphaFoldDB" id="A0A388JR33"/>
<dbReference type="PANTHER" id="PTHR43963:SF6">
    <property type="entry name" value="CHAIN DEHYDROGENASE FAMILY PROTEIN, PUTATIVE (AFU_ORTHOLOGUE AFUA_3G15350)-RELATED"/>
    <property type="match status" value="1"/>
</dbReference>
<dbReference type="STRING" id="69332.A0A388JR33"/>
<dbReference type="Pfam" id="PF00106">
    <property type="entry name" value="adh_short"/>
    <property type="match status" value="1"/>
</dbReference>
<dbReference type="Gramene" id="GBG60233">
    <property type="protein sequence ID" value="GBG60233"/>
    <property type="gene ID" value="CBR_g3477"/>
</dbReference>
<dbReference type="InterPro" id="IPR036291">
    <property type="entry name" value="NAD(P)-bd_dom_sf"/>
</dbReference>
<dbReference type="InterPro" id="IPR002347">
    <property type="entry name" value="SDR_fam"/>
</dbReference>
<dbReference type="EMBL" id="BFEA01000009">
    <property type="protein sequence ID" value="GBG60233.1"/>
    <property type="molecule type" value="Genomic_DNA"/>
</dbReference>
<dbReference type="OMA" id="GWPNSMY"/>
<evidence type="ECO:0000256" key="3">
    <source>
        <dbReference type="ARBA" id="ARBA00023002"/>
    </source>
</evidence>
<organism evidence="5 6">
    <name type="scientific">Chara braunii</name>
    <name type="common">Braun's stonewort</name>
    <dbReference type="NCBI Taxonomy" id="69332"/>
    <lineage>
        <taxon>Eukaryota</taxon>
        <taxon>Viridiplantae</taxon>
        <taxon>Streptophyta</taxon>
        <taxon>Charophyceae</taxon>
        <taxon>Charales</taxon>
        <taxon>Characeae</taxon>
        <taxon>Chara</taxon>
    </lineage>
</organism>
<evidence type="ECO:0000256" key="1">
    <source>
        <dbReference type="ARBA" id="ARBA00006484"/>
    </source>
</evidence>
<comment type="similarity">
    <text evidence="1 4">Belongs to the short-chain dehydrogenases/reductases (SDR) family.</text>
</comment>
<name>A0A388JR33_CHABU</name>
<dbReference type="PRINTS" id="PR00080">
    <property type="entry name" value="SDRFAMILY"/>
</dbReference>
<evidence type="ECO:0000256" key="4">
    <source>
        <dbReference type="RuleBase" id="RU000363"/>
    </source>
</evidence>
<evidence type="ECO:0000313" key="5">
    <source>
        <dbReference type="EMBL" id="GBG60233.1"/>
    </source>
</evidence>
<evidence type="ECO:0000256" key="2">
    <source>
        <dbReference type="ARBA" id="ARBA00022857"/>
    </source>
</evidence>
<sequence length="289" mass="31789">MATGGTAAQQDGDGDGRTVQIADGRRHFPLRLRFKPSNKGIGFFITKRLANEGITTILAARNEKNGLEAVEKLHAEGLNNVEFHCCDLLNHETIDDLARWLKEKYGGIDILVNNAGFAYHGNVFGPEEAKVTIDTNYHGTKAVTERLLPLLRPSSKGMPQIAKIMQSAGKEMPLPDHESGQDSGQISGLIKPIRKGVHSEEGWPNSMYGVSKIVELAYTRILAKELASRPEGQKVIVTVCCPGYCATDMSSWKGYKSADDGADTPVWLALTPPSDAHGEFYYERRKRSY</sequence>
<keyword evidence="2" id="KW-0521">NADP</keyword>
<dbReference type="Proteomes" id="UP000265515">
    <property type="component" value="Unassembled WGS sequence"/>
</dbReference>
<dbReference type="GO" id="GO:0016491">
    <property type="term" value="F:oxidoreductase activity"/>
    <property type="evidence" value="ECO:0007669"/>
    <property type="project" value="UniProtKB-KW"/>
</dbReference>
<protein>
    <submittedName>
        <fullName evidence="5">Uncharacterized protein</fullName>
    </submittedName>
</protein>
<dbReference type="PRINTS" id="PR00081">
    <property type="entry name" value="GDHRDH"/>
</dbReference>
<gene>
    <name evidence="5" type="ORF">CBR_g3477</name>
</gene>
<dbReference type="SUPFAM" id="SSF51735">
    <property type="entry name" value="NAD(P)-binding Rossmann-fold domains"/>
    <property type="match status" value="1"/>
</dbReference>
<evidence type="ECO:0000313" key="6">
    <source>
        <dbReference type="Proteomes" id="UP000265515"/>
    </source>
</evidence>